<gene>
    <name evidence="1" type="ORF">B0I18_10612</name>
</gene>
<protein>
    <submittedName>
        <fullName evidence="1">Uncharacterized protein</fullName>
    </submittedName>
</protein>
<evidence type="ECO:0000313" key="1">
    <source>
        <dbReference type="EMBL" id="PSK91004.1"/>
    </source>
</evidence>
<comment type="caution">
    <text evidence="1">The sequence shown here is derived from an EMBL/GenBank/DDBJ whole genome shotgun (WGS) entry which is preliminary data.</text>
</comment>
<evidence type="ECO:0000313" key="2">
    <source>
        <dbReference type="Proteomes" id="UP000240572"/>
    </source>
</evidence>
<keyword evidence="2" id="KW-1185">Reference proteome</keyword>
<reference evidence="1 2" key="1">
    <citation type="submission" date="2018-03" db="EMBL/GenBank/DDBJ databases">
        <title>Genomic Encyclopedia of Type Strains, Phase III (KMG-III): the genomes of soil and plant-associated and newly described type strains.</title>
        <authorList>
            <person name="Whitman W."/>
        </authorList>
    </citation>
    <scope>NUCLEOTIDE SEQUENCE [LARGE SCALE GENOMIC DNA]</scope>
    <source>
        <strain evidence="1 2">CGMCC 1.12700</strain>
    </source>
</reference>
<dbReference type="AlphaFoldDB" id="A0A2P8D1B0"/>
<dbReference type="EMBL" id="PYGD01000006">
    <property type="protein sequence ID" value="PSK91004.1"/>
    <property type="molecule type" value="Genomic_DNA"/>
</dbReference>
<sequence>MQIITLYIKVQQENSQAVKRLQCPARQAGRMHIRACRPPAGIADQKK</sequence>
<dbReference type="Proteomes" id="UP000240572">
    <property type="component" value="Unassembled WGS sequence"/>
</dbReference>
<organism evidence="1 2">
    <name type="scientific">Taibaiella chishuiensis</name>
    <dbReference type="NCBI Taxonomy" id="1434707"/>
    <lineage>
        <taxon>Bacteria</taxon>
        <taxon>Pseudomonadati</taxon>
        <taxon>Bacteroidota</taxon>
        <taxon>Chitinophagia</taxon>
        <taxon>Chitinophagales</taxon>
        <taxon>Chitinophagaceae</taxon>
        <taxon>Taibaiella</taxon>
    </lineage>
</organism>
<proteinExistence type="predicted"/>
<name>A0A2P8D1B0_9BACT</name>
<accession>A0A2P8D1B0</accession>